<organism evidence="3 4">
    <name type="scientific">Roridomyces roridus</name>
    <dbReference type="NCBI Taxonomy" id="1738132"/>
    <lineage>
        <taxon>Eukaryota</taxon>
        <taxon>Fungi</taxon>
        <taxon>Dikarya</taxon>
        <taxon>Basidiomycota</taxon>
        <taxon>Agaricomycotina</taxon>
        <taxon>Agaricomycetes</taxon>
        <taxon>Agaricomycetidae</taxon>
        <taxon>Agaricales</taxon>
        <taxon>Marasmiineae</taxon>
        <taxon>Mycenaceae</taxon>
        <taxon>Roridomyces</taxon>
    </lineage>
</organism>
<feature type="region of interest" description="Disordered" evidence="1">
    <location>
        <begin position="138"/>
        <end position="174"/>
    </location>
</feature>
<keyword evidence="2" id="KW-0472">Membrane</keyword>
<accession>A0AAD7FHZ9</accession>
<gene>
    <name evidence="3" type="ORF">FB45DRAFT_931364</name>
</gene>
<evidence type="ECO:0000256" key="2">
    <source>
        <dbReference type="SAM" id="Phobius"/>
    </source>
</evidence>
<comment type="caution">
    <text evidence="3">The sequence shown here is derived from an EMBL/GenBank/DDBJ whole genome shotgun (WGS) entry which is preliminary data.</text>
</comment>
<keyword evidence="2" id="KW-1133">Transmembrane helix</keyword>
<feature type="transmembrane region" description="Helical" evidence="2">
    <location>
        <begin position="178"/>
        <end position="199"/>
    </location>
</feature>
<dbReference type="Proteomes" id="UP001221142">
    <property type="component" value="Unassembled WGS sequence"/>
</dbReference>
<name>A0AAD7FHZ9_9AGAR</name>
<feature type="compositionally biased region" description="Low complexity" evidence="1">
    <location>
        <begin position="303"/>
        <end position="325"/>
    </location>
</feature>
<reference evidence="3" key="1">
    <citation type="submission" date="2023-03" db="EMBL/GenBank/DDBJ databases">
        <title>Massive genome expansion in bonnet fungi (Mycena s.s.) driven by repeated elements and novel gene families across ecological guilds.</title>
        <authorList>
            <consortium name="Lawrence Berkeley National Laboratory"/>
            <person name="Harder C.B."/>
            <person name="Miyauchi S."/>
            <person name="Viragh M."/>
            <person name="Kuo A."/>
            <person name="Thoen E."/>
            <person name="Andreopoulos B."/>
            <person name="Lu D."/>
            <person name="Skrede I."/>
            <person name="Drula E."/>
            <person name="Henrissat B."/>
            <person name="Morin E."/>
            <person name="Kohler A."/>
            <person name="Barry K."/>
            <person name="LaButti K."/>
            <person name="Morin E."/>
            <person name="Salamov A."/>
            <person name="Lipzen A."/>
            <person name="Mereny Z."/>
            <person name="Hegedus B."/>
            <person name="Baldrian P."/>
            <person name="Stursova M."/>
            <person name="Weitz H."/>
            <person name="Taylor A."/>
            <person name="Grigoriev I.V."/>
            <person name="Nagy L.G."/>
            <person name="Martin F."/>
            <person name="Kauserud H."/>
        </authorList>
    </citation>
    <scope>NUCLEOTIDE SEQUENCE</scope>
    <source>
        <strain evidence="3">9284</strain>
    </source>
</reference>
<evidence type="ECO:0000256" key="1">
    <source>
        <dbReference type="SAM" id="MobiDB-lite"/>
    </source>
</evidence>
<feature type="compositionally biased region" description="Pro residues" evidence="1">
    <location>
        <begin position="218"/>
        <end position="231"/>
    </location>
</feature>
<dbReference type="AlphaFoldDB" id="A0AAD7FHZ9"/>
<feature type="region of interest" description="Disordered" evidence="1">
    <location>
        <begin position="210"/>
        <end position="238"/>
    </location>
</feature>
<keyword evidence="2" id="KW-0812">Transmembrane</keyword>
<dbReference type="Gene3D" id="2.60.120.260">
    <property type="entry name" value="Galactose-binding domain-like"/>
    <property type="match status" value="1"/>
</dbReference>
<proteinExistence type="predicted"/>
<evidence type="ECO:0000313" key="3">
    <source>
        <dbReference type="EMBL" id="KAJ7619663.1"/>
    </source>
</evidence>
<sequence>MSTVLIDDQDPSITYTGTWVVGGTIHEHDGTVSSSVKVGDHFSVPFNGTGITVFGTFDATSTGVRTLYSIDGDQGTVVTSQASGNGLDDFQQPFWKSGTISDGQHTLVVTMRAINGAAGDGEGTIWFDYFQVTGSHPASTSASQGSSSTVPVSSSSSSSASPSPTSPASHTSSSHGGLIGGVIAAAVVVVLICIGLFLWRRRRQRDFADSTSVLPFGGGPPQPGYPYPTPAPMASLSNVPSSASKVGVLYGNNNTQPYGYGPIPQAPMHESSYGITTPGSTPGSAAYPYPVPMAMAYHHQPSASTSAAGTSSYAGSSSGEAVSSSNVTDMKRRQQEVVASYEQGVGINGGPSIAPPAPVQHVDSGIRELDVNGAPKPAEIPPVYTAQ</sequence>
<protein>
    <submittedName>
        <fullName evidence="3">Uncharacterized protein</fullName>
    </submittedName>
</protein>
<feature type="region of interest" description="Disordered" evidence="1">
    <location>
        <begin position="303"/>
        <end position="387"/>
    </location>
</feature>
<evidence type="ECO:0000313" key="4">
    <source>
        <dbReference type="Proteomes" id="UP001221142"/>
    </source>
</evidence>
<dbReference type="EMBL" id="JARKIF010000018">
    <property type="protein sequence ID" value="KAJ7619663.1"/>
    <property type="molecule type" value="Genomic_DNA"/>
</dbReference>
<keyword evidence="4" id="KW-1185">Reference proteome</keyword>